<feature type="domain" description="C2H2-type" evidence="14">
    <location>
        <begin position="116"/>
        <end position="143"/>
    </location>
</feature>
<dbReference type="RefSeq" id="XP_055859495.1">
    <property type="nucleotide sequence ID" value="XM_056003520.1"/>
</dbReference>
<feature type="compositionally biased region" description="Polar residues" evidence="13">
    <location>
        <begin position="1208"/>
        <end position="1230"/>
    </location>
</feature>
<reference evidence="16" key="1">
    <citation type="submission" date="2025-08" db="UniProtKB">
        <authorList>
            <consortium name="RefSeq"/>
        </authorList>
    </citation>
    <scope>IDENTIFICATION</scope>
</reference>
<feature type="compositionally biased region" description="Low complexity" evidence="13">
    <location>
        <begin position="303"/>
        <end position="315"/>
    </location>
</feature>
<feature type="region of interest" description="Disordered" evidence="13">
    <location>
        <begin position="914"/>
        <end position="973"/>
    </location>
</feature>
<feature type="domain" description="C2H2-type" evidence="14">
    <location>
        <begin position="493"/>
        <end position="520"/>
    </location>
</feature>
<evidence type="ECO:0000259" key="14">
    <source>
        <dbReference type="PROSITE" id="PS50157"/>
    </source>
</evidence>
<dbReference type="PROSITE" id="PS50157">
    <property type="entry name" value="ZINC_FINGER_C2H2_2"/>
    <property type="match status" value="10"/>
</dbReference>
<dbReference type="GO" id="GO:0005634">
    <property type="term" value="C:nucleus"/>
    <property type="evidence" value="ECO:0007669"/>
    <property type="project" value="UniProtKB-SubCell"/>
</dbReference>
<dbReference type="GeneID" id="106060070"/>
<feature type="compositionally biased region" description="Acidic residues" evidence="13">
    <location>
        <begin position="37"/>
        <end position="50"/>
    </location>
</feature>
<feature type="compositionally biased region" description="Acidic residues" evidence="13">
    <location>
        <begin position="65"/>
        <end position="75"/>
    </location>
</feature>
<dbReference type="PANTHER" id="PTHR24409">
    <property type="entry name" value="ZINC FINGER PROTEIN 142"/>
    <property type="match status" value="1"/>
</dbReference>
<keyword evidence="5 11" id="KW-0863">Zinc-finger</keyword>
<keyword evidence="8" id="KW-0238">DNA-binding</keyword>
<feature type="compositionally biased region" description="Low complexity" evidence="13">
    <location>
        <begin position="1179"/>
        <end position="1201"/>
    </location>
</feature>
<evidence type="ECO:0000256" key="2">
    <source>
        <dbReference type="ARBA" id="ARBA00006991"/>
    </source>
</evidence>
<dbReference type="Pfam" id="PF00096">
    <property type="entry name" value="zf-C2H2"/>
    <property type="match status" value="1"/>
</dbReference>
<evidence type="ECO:0000256" key="10">
    <source>
        <dbReference type="ARBA" id="ARBA00023242"/>
    </source>
</evidence>
<dbReference type="PANTHER" id="PTHR24409:SF295">
    <property type="entry name" value="AZ2-RELATED"/>
    <property type="match status" value="1"/>
</dbReference>
<feature type="compositionally biased region" description="Low complexity" evidence="13">
    <location>
        <begin position="1055"/>
        <end position="1073"/>
    </location>
</feature>
<feature type="region of interest" description="Disordered" evidence="13">
    <location>
        <begin position="874"/>
        <end position="893"/>
    </location>
</feature>
<evidence type="ECO:0000256" key="13">
    <source>
        <dbReference type="SAM" id="MobiDB-lite"/>
    </source>
</evidence>
<feature type="compositionally biased region" description="Polar residues" evidence="13">
    <location>
        <begin position="877"/>
        <end position="889"/>
    </location>
</feature>
<proteinExistence type="inferred from homology"/>
<feature type="compositionally biased region" description="Basic and acidic residues" evidence="13">
    <location>
        <begin position="21"/>
        <end position="36"/>
    </location>
</feature>
<dbReference type="OrthoDB" id="6077919at2759"/>
<dbReference type="SUPFAM" id="SSF57667">
    <property type="entry name" value="beta-beta-alpha zinc fingers"/>
    <property type="match status" value="4"/>
</dbReference>
<keyword evidence="7" id="KW-0805">Transcription regulation</keyword>
<feature type="domain" description="C2H2-type" evidence="14">
    <location>
        <begin position="1343"/>
        <end position="1372"/>
    </location>
</feature>
<evidence type="ECO:0000256" key="7">
    <source>
        <dbReference type="ARBA" id="ARBA00023015"/>
    </source>
</evidence>
<evidence type="ECO:0000256" key="3">
    <source>
        <dbReference type="ARBA" id="ARBA00022723"/>
    </source>
</evidence>
<organism evidence="15 16">
    <name type="scientific">Biomphalaria glabrata</name>
    <name type="common">Bloodfluke planorb</name>
    <name type="synonym">Freshwater snail</name>
    <dbReference type="NCBI Taxonomy" id="6526"/>
    <lineage>
        <taxon>Eukaryota</taxon>
        <taxon>Metazoa</taxon>
        <taxon>Spiralia</taxon>
        <taxon>Lophotrochozoa</taxon>
        <taxon>Mollusca</taxon>
        <taxon>Gastropoda</taxon>
        <taxon>Heterobranchia</taxon>
        <taxon>Euthyneura</taxon>
        <taxon>Panpulmonata</taxon>
        <taxon>Hygrophila</taxon>
        <taxon>Lymnaeoidea</taxon>
        <taxon>Planorbidae</taxon>
        <taxon>Biomphalaria</taxon>
    </lineage>
</organism>
<dbReference type="FunFam" id="3.30.160.60:FF:000100">
    <property type="entry name" value="Zinc finger 45-like"/>
    <property type="match status" value="2"/>
</dbReference>
<gene>
    <name evidence="16" type="primary">LOC106060070</name>
</gene>
<keyword evidence="15" id="KW-1185">Reference proteome</keyword>
<dbReference type="GO" id="GO:0000981">
    <property type="term" value="F:DNA-binding transcription factor activity, RNA polymerase II-specific"/>
    <property type="evidence" value="ECO:0007669"/>
    <property type="project" value="TreeGrafter"/>
</dbReference>
<dbReference type="SMART" id="SM00355">
    <property type="entry name" value="ZnF_C2H2"/>
    <property type="match status" value="11"/>
</dbReference>
<keyword evidence="10" id="KW-0539">Nucleus</keyword>
<protein>
    <submittedName>
        <fullName evidence="16">Uncharacterized protein LOC106060070 isoform X1</fullName>
    </submittedName>
</protein>
<evidence type="ECO:0000313" key="16">
    <source>
        <dbReference type="RefSeq" id="XP_055859495.1"/>
    </source>
</evidence>
<dbReference type="FunFam" id="3.30.160.60:FF:000075">
    <property type="entry name" value="Putative zinc finger protein 536"/>
    <property type="match status" value="1"/>
</dbReference>
<dbReference type="Proteomes" id="UP001165740">
    <property type="component" value="Chromosome 11"/>
</dbReference>
<dbReference type="Gene3D" id="3.30.160.60">
    <property type="entry name" value="Classic Zinc Finger"/>
    <property type="match status" value="6"/>
</dbReference>
<evidence type="ECO:0000256" key="6">
    <source>
        <dbReference type="ARBA" id="ARBA00022833"/>
    </source>
</evidence>
<keyword evidence="6" id="KW-0862">Zinc</keyword>
<feature type="domain" description="C2H2-type" evidence="14">
    <location>
        <begin position="144"/>
        <end position="173"/>
    </location>
</feature>
<evidence type="ECO:0000256" key="1">
    <source>
        <dbReference type="ARBA" id="ARBA00004123"/>
    </source>
</evidence>
<feature type="coiled-coil region" evidence="12">
    <location>
        <begin position="776"/>
        <end position="825"/>
    </location>
</feature>
<keyword evidence="12" id="KW-0175">Coiled coil</keyword>
<feature type="compositionally biased region" description="Polar residues" evidence="13">
    <location>
        <begin position="1083"/>
        <end position="1098"/>
    </location>
</feature>
<name>A0A9W2Y9Z9_BIOGL</name>
<feature type="domain" description="C2H2-type" evidence="14">
    <location>
        <begin position="637"/>
        <end position="665"/>
    </location>
</feature>
<evidence type="ECO:0000256" key="4">
    <source>
        <dbReference type="ARBA" id="ARBA00022737"/>
    </source>
</evidence>
<feature type="compositionally biased region" description="Polar residues" evidence="13">
    <location>
        <begin position="1154"/>
        <end position="1171"/>
    </location>
</feature>
<comment type="subcellular location">
    <subcellularLocation>
        <location evidence="1">Nucleus</location>
    </subcellularLocation>
</comment>
<dbReference type="InterPro" id="IPR036236">
    <property type="entry name" value="Znf_C2H2_sf"/>
</dbReference>
<keyword evidence="4" id="KW-0677">Repeat</keyword>
<feature type="domain" description="C2H2-type" evidence="14">
    <location>
        <begin position="1285"/>
        <end position="1312"/>
    </location>
</feature>
<feature type="region of interest" description="Disordered" evidence="13">
    <location>
        <begin position="296"/>
        <end position="315"/>
    </location>
</feature>
<dbReference type="OMA" id="CAICHKN"/>
<dbReference type="PROSITE" id="PS00028">
    <property type="entry name" value="ZINC_FINGER_C2H2_1"/>
    <property type="match status" value="7"/>
</dbReference>
<feature type="domain" description="C2H2-type" evidence="14">
    <location>
        <begin position="325"/>
        <end position="348"/>
    </location>
</feature>
<dbReference type="GO" id="GO:0000977">
    <property type="term" value="F:RNA polymerase II transcription regulatory region sequence-specific DNA binding"/>
    <property type="evidence" value="ECO:0007669"/>
    <property type="project" value="TreeGrafter"/>
</dbReference>
<evidence type="ECO:0000256" key="8">
    <source>
        <dbReference type="ARBA" id="ARBA00023125"/>
    </source>
</evidence>
<evidence type="ECO:0000256" key="5">
    <source>
        <dbReference type="ARBA" id="ARBA00022771"/>
    </source>
</evidence>
<keyword evidence="9" id="KW-0804">Transcription</keyword>
<evidence type="ECO:0000256" key="11">
    <source>
        <dbReference type="PROSITE-ProRule" id="PRU00042"/>
    </source>
</evidence>
<sequence>MVVASLKTYLYNTGTGEPTEDSSRLDLATHECKDEKSDDDMDESLDESDDGGLMIADMQDTKETDDTENDAEDDDQPKLIFNGQMTRRQSKQFKDASDSFAVYSVRNGTNKASKNRTCEYCHVVKATPAALVRHLRKHTGERPFVCHIEQCGKSYKAKRSLNLHQTTHHPESGKMSGPMPPSLLSAQIPLTTSPLTQVSPTPAISESTKSLLRETLESSRKARDGSTGPEAHILALSGLSRLQDRLSTPNLVNLLTTDLSKGQLSADAVTNYLLSSVKRERTEEDEMDRKSLVMAEEQAEDLSMSASRRSAKSSAASTSLLERNFKCDFCNKTFRHEISCINHTRTAHGIVLNPQHVPAVETKPSVIQLLSHAKQESTSVHKSEPSIDLSYPTLGRPAHTSATASLGSALKVDLPSAGGEGDILEESNTLPYHITSHMAQDFNTDLRLKDTEKSVLAEDGGNRRMRVTVEKETVIATRIDGVNNISGRRATVFKCHMCSRIFSSLLRFNHHLPSHCDSEVQTYDCRYCEASFRSHIQIVKHLQCHREKFTGLNPSGTALNSSALLLEEFNKKHKEPHSNNVSINNNGTFNHSESSVSIPEPGERANGGYSCVKCQKRFSREYLLQRHMRIHQTANIFFCHACHYSFTSELDLMEHQRASHGSMQYTNLLKSLNASIDSKLLQNLQHSDNNNNHNIRSQAYPLVDMKAFDLRRGEQVEVRMTSEATERAEIPVLDSFDQSKALLMMMSPGQDKKFNPQVLQAFFQDNEPIRQSLTTVEDYRKLVKLEEEMKQNEKRKHELEERHRIDRERRRLNEQEKLKQKLAQEGMGDVIVVLPDAPPMDEAAAREQDMNSGSDRPTDLSMKSQIGVGFMARKSENQSTPSGSTSATETKLLPTTEEMAIGVKRLLSAGVDQTLTPPAKNRRKALKPQRIQCQNGQNQTAREVTQPNKGDNNNNNTDLYKINSTSNYGDSLPRESSAFSQVSVFKAFVPEQSSKHVSPLTIASTSSLKTVSTSYIQQTPGLEACVDPSSGAIDLSADNKTFKSIATIQSPSVGSRALSSPAASSLDPSALKKSSNHQLPLKRSTSLDPAVSDSENSLSHELTSAADLSKNSKELSLLILPTGSSAPLASSLPASVSPLDHDNLIGFPRVLWKSSQSDSPDNLSGRTQWNGKETKPNLSSSKSQASSPSPAPSPTNSDSAALEGGRRATTTSLSRTHSSARATSLSRTHSRLSVVNEPLDRNSLCKPKLLEDGRSVYSCVICHKNFLSLSDINRHMDFHEDIRPYKCKYCDYYARTNSQLKVHKLRHEGVREFCCRVCNYKGVTQSDLNRHMKSQVHLLRSNHVCSQCGEGFVTPKTLRDHSLCCTGSADKSMDCGVSANDEDMVDEDYEDEDLEESSQGSNCGLVEVKVAAM</sequence>
<feature type="region of interest" description="Disordered" evidence="13">
    <location>
        <begin position="1054"/>
        <end position="1098"/>
    </location>
</feature>
<feature type="domain" description="C2H2-type" evidence="14">
    <location>
        <begin position="523"/>
        <end position="550"/>
    </location>
</feature>
<feature type="domain" description="C2H2-type" evidence="14">
    <location>
        <begin position="609"/>
        <end position="636"/>
    </location>
</feature>
<dbReference type="InterPro" id="IPR013087">
    <property type="entry name" value="Znf_C2H2_type"/>
</dbReference>
<evidence type="ECO:0000256" key="9">
    <source>
        <dbReference type="ARBA" id="ARBA00023163"/>
    </source>
</evidence>
<feature type="region of interest" description="Disordered" evidence="13">
    <location>
        <begin position="10"/>
        <end position="93"/>
    </location>
</feature>
<accession>A0A9W2Y9Z9</accession>
<dbReference type="GO" id="GO:0008270">
    <property type="term" value="F:zinc ion binding"/>
    <property type="evidence" value="ECO:0007669"/>
    <property type="project" value="UniProtKB-KW"/>
</dbReference>
<evidence type="ECO:0000256" key="12">
    <source>
        <dbReference type="SAM" id="Coils"/>
    </source>
</evidence>
<feature type="region of interest" description="Disordered" evidence="13">
    <location>
        <begin position="1154"/>
        <end position="1230"/>
    </location>
</feature>
<feature type="domain" description="C2H2-type" evidence="14">
    <location>
        <begin position="1257"/>
        <end position="1284"/>
    </location>
</feature>
<keyword evidence="3" id="KW-0479">Metal-binding</keyword>
<comment type="similarity">
    <text evidence="2">Belongs to the krueppel C2H2-type zinc-finger protein family.</text>
</comment>
<feature type="compositionally biased region" description="Polar residues" evidence="13">
    <location>
        <begin position="931"/>
        <end position="951"/>
    </location>
</feature>
<feature type="region of interest" description="Disordered" evidence="13">
    <location>
        <begin position="165"/>
        <end position="186"/>
    </location>
</feature>
<evidence type="ECO:0000313" key="15">
    <source>
        <dbReference type="Proteomes" id="UP001165740"/>
    </source>
</evidence>